<protein>
    <submittedName>
        <fullName evidence="1">Uncharacterized protein</fullName>
    </submittedName>
</protein>
<dbReference type="EnsemblPlants" id="AVESA.00010b.r2.3DG0571590.1">
    <property type="protein sequence ID" value="AVESA.00010b.r2.3DG0571590.1.CDS.1"/>
    <property type="gene ID" value="AVESA.00010b.r2.3DG0571590"/>
</dbReference>
<reference evidence="1" key="1">
    <citation type="submission" date="2021-05" db="EMBL/GenBank/DDBJ databases">
        <authorList>
            <person name="Scholz U."/>
            <person name="Mascher M."/>
            <person name="Fiebig A."/>
        </authorList>
    </citation>
    <scope>NUCLEOTIDE SEQUENCE [LARGE SCALE GENOMIC DNA]</scope>
</reference>
<name>A0ACD5W600_AVESA</name>
<proteinExistence type="predicted"/>
<reference evidence="1" key="2">
    <citation type="submission" date="2025-09" db="UniProtKB">
        <authorList>
            <consortium name="EnsemblPlants"/>
        </authorList>
    </citation>
    <scope>IDENTIFICATION</scope>
</reference>
<evidence type="ECO:0000313" key="1">
    <source>
        <dbReference type="EnsemblPlants" id="AVESA.00010b.r2.3DG0571590.1.CDS.1"/>
    </source>
</evidence>
<evidence type="ECO:0000313" key="2">
    <source>
        <dbReference type="Proteomes" id="UP001732700"/>
    </source>
</evidence>
<organism evidence="1 2">
    <name type="scientific">Avena sativa</name>
    <name type="common">Oat</name>
    <dbReference type="NCBI Taxonomy" id="4498"/>
    <lineage>
        <taxon>Eukaryota</taxon>
        <taxon>Viridiplantae</taxon>
        <taxon>Streptophyta</taxon>
        <taxon>Embryophyta</taxon>
        <taxon>Tracheophyta</taxon>
        <taxon>Spermatophyta</taxon>
        <taxon>Magnoliopsida</taxon>
        <taxon>Liliopsida</taxon>
        <taxon>Poales</taxon>
        <taxon>Poaceae</taxon>
        <taxon>BOP clade</taxon>
        <taxon>Pooideae</taxon>
        <taxon>Poodae</taxon>
        <taxon>Poeae</taxon>
        <taxon>Poeae Chloroplast Group 1 (Aveneae type)</taxon>
        <taxon>Aveninae</taxon>
        <taxon>Avena</taxon>
    </lineage>
</organism>
<dbReference type="Proteomes" id="UP001732700">
    <property type="component" value="Chromosome 3D"/>
</dbReference>
<sequence length="101" mass="11115">MPSRKLVLVLFLCFLAIFPSCLLGDAAEGDVLPPDELALEVLALLEDITRTRLCTPACMTCLVQIGMSCPLMPAIVFAPCALTHDHQRRLLRQEVKLCFAC</sequence>
<keyword evidence="2" id="KW-1185">Reference proteome</keyword>
<accession>A0ACD5W600</accession>